<dbReference type="InterPro" id="IPR005940">
    <property type="entry name" value="Anthranilate_Pribosyl_Tfrase"/>
</dbReference>
<protein>
    <recommendedName>
        <fullName evidence="3">Anthranilate phosphoribosyltransferase</fullName>
        <ecNumber evidence="3">2.4.2.18</ecNumber>
    </recommendedName>
</protein>
<feature type="binding site" evidence="3">
    <location>
        <position position="226"/>
    </location>
    <ligand>
        <name>Mg(2+)</name>
        <dbReference type="ChEBI" id="CHEBI:18420"/>
        <label>2</label>
    </ligand>
</feature>
<dbReference type="GO" id="GO:0000162">
    <property type="term" value="P:L-tryptophan biosynthetic process"/>
    <property type="evidence" value="ECO:0007669"/>
    <property type="project" value="UniProtKB-UniRule"/>
</dbReference>
<reference evidence="6" key="1">
    <citation type="submission" date="2024-07" db="EMBL/GenBank/DDBJ databases">
        <title>Complete genome sequence of Prevotella sp. YM-2024 GTC17253.</title>
        <authorList>
            <person name="Hayashi M."/>
            <person name="Muto Y."/>
            <person name="Tanaka K."/>
            <person name="Niwa H."/>
        </authorList>
    </citation>
    <scope>NUCLEOTIDE SEQUENCE</scope>
    <source>
        <strain evidence="6">GTC17253</strain>
    </source>
</reference>
<keyword evidence="3" id="KW-0460">Magnesium</keyword>
<dbReference type="GO" id="GO:0000287">
    <property type="term" value="F:magnesium ion binding"/>
    <property type="evidence" value="ECO:0007669"/>
    <property type="project" value="UniProtKB-UniRule"/>
</dbReference>
<keyword evidence="2 3" id="KW-0808">Transferase</keyword>
<feature type="binding site" evidence="3">
    <location>
        <position position="81"/>
    </location>
    <ligand>
        <name>anthranilate</name>
        <dbReference type="ChEBI" id="CHEBI:16567"/>
        <label>1</label>
    </ligand>
</feature>
<keyword evidence="3" id="KW-0479">Metal-binding</keyword>
<feature type="binding site" evidence="3">
    <location>
        <position position="112"/>
    </location>
    <ligand>
        <name>anthranilate</name>
        <dbReference type="ChEBI" id="CHEBI:16567"/>
        <label>1</label>
    </ligand>
</feature>
<feature type="binding site" evidence="3">
    <location>
        <begin position="109"/>
        <end position="117"/>
    </location>
    <ligand>
        <name>5-phospho-alpha-D-ribose 1-diphosphate</name>
        <dbReference type="ChEBI" id="CHEBI:58017"/>
    </ligand>
</feature>
<dbReference type="InterPro" id="IPR035902">
    <property type="entry name" value="Nuc_phospho_transferase"/>
</dbReference>
<feature type="binding site" evidence="3">
    <location>
        <position position="93"/>
    </location>
    <ligand>
        <name>Mg(2+)</name>
        <dbReference type="ChEBI" id="CHEBI:18420"/>
        <label>1</label>
    </ligand>
</feature>
<keyword evidence="3" id="KW-0028">Amino-acid biosynthesis</keyword>
<dbReference type="PANTHER" id="PTHR43285">
    <property type="entry name" value="ANTHRANILATE PHOSPHORIBOSYLTRANSFERASE"/>
    <property type="match status" value="1"/>
</dbReference>
<dbReference type="NCBIfam" id="TIGR01245">
    <property type="entry name" value="trpD"/>
    <property type="match status" value="1"/>
</dbReference>
<feature type="binding site" evidence="3">
    <location>
        <position position="89"/>
    </location>
    <ligand>
        <name>5-phospho-alpha-D-ribose 1-diphosphate</name>
        <dbReference type="ChEBI" id="CHEBI:58017"/>
    </ligand>
</feature>
<dbReference type="Pfam" id="PF00591">
    <property type="entry name" value="Glycos_transf_3"/>
    <property type="match status" value="1"/>
</dbReference>
<evidence type="ECO:0000259" key="4">
    <source>
        <dbReference type="Pfam" id="PF00591"/>
    </source>
</evidence>
<dbReference type="Gene3D" id="1.20.970.10">
    <property type="entry name" value="Transferase, Pyrimidine Nucleoside Phosphorylase, Chain C"/>
    <property type="match status" value="1"/>
</dbReference>
<comment type="subunit">
    <text evidence="3">Homodimer.</text>
</comment>
<dbReference type="GO" id="GO:0005829">
    <property type="term" value="C:cytosol"/>
    <property type="evidence" value="ECO:0007669"/>
    <property type="project" value="TreeGrafter"/>
</dbReference>
<evidence type="ECO:0000256" key="1">
    <source>
        <dbReference type="ARBA" id="ARBA00022676"/>
    </source>
</evidence>
<name>A0AB33ISY0_9BACT</name>
<proteinExistence type="inferred from homology"/>
<evidence type="ECO:0000259" key="5">
    <source>
        <dbReference type="Pfam" id="PF02885"/>
    </source>
</evidence>
<comment type="function">
    <text evidence="3">Catalyzes the transfer of the phosphoribosyl group of 5-phosphorylribose-1-pyrophosphate (PRPP) to anthranilate to yield N-(5'-phosphoribosyl)-anthranilate (PRA).</text>
</comment>
<dbReference type="EMBL" id="AP035785">
    <property type="protein sequence ID" value="BFO70482.1"/>
    <property type="molecule type" value="Genomic_DNA"/>
</dbReference>
<dbReference type="Pfam" id="PF02885">
    <property type="entry name" value="Glycos_trans_3N"/>
    <property type="match status" value="1"/>
</dbReference>
<dbReference type="SUPFAM" id="SSF52418">
    <property type="entry name" value="Nucleoside phosphorylase/phosphoribosyltransferase catalytic domain"/>
    <property type="match status" value="1"/>
</dbReference>
<keyword evidence="3" id="KW-0057">Aromatic amino acid biosynthesis</keyword>
<dbReference type="InterPro" id="IPR036320">
    <property type="entry name" value="Glycosyl_Trfase_fam3_N_dom_sf"/>
</dbReference>
<dbReference type="GO" id="GO:0004048">
    <property type="term" value="F:anthranilate phosphoribosyltransferase activity"/>
    <property type="evidence" value="ECO:0007669"/>
    <property type="project" value="UniProtKB-UniRule"/>
</dbReference>
<feature type="binding site" evidence="3">
    <location>
        <position position="225"/>
    </location>
    <ligand>
        <name>Mg(2+)</name>
        <dbReference type="ChEBI" id="CHEBI:18420"/>
        <label>2</label>
    </ligand>
</feature>
<keyword evidence="3" id="KW-0822">Tryptophan biosynthesis</keyword>
<dbReference type="SUPFAM" id="SSF47648">
    <property type="entry name" value="Nucleoside phosphorylase/phosphoribosyltransferase N-terminal domain"/>
    <property type="match status" value="1"/>
</dbReference>
<gene>
    <name evidence="3 6" type="primary">trpD</name>
    <name evidence="6" type="ORF">GTC17253_04480</name>
</gene>
<feature type="binding site" evidence="3">
    <location>
        <position position="121"/>
    </location>
    <ligand>
        <name>5-phospho-alpha-D-ribose 1-diphosphate</name>
        <dbReference type="ChEBI" id="CHEBI:58017"/>
    </ligand>
</feature>
<dbReference type="InterPro" id="IPR000312">
    <property type="entry name" value="Glycosyl_Trfase_fam3"/>
</dbReference>
<feature type="binding site" evidence="3">
    <location>
        <begin position="84"/>
        <end position="85"/>
    </location>
    <ligand>
        <name>5-phospho-alpha-D-ribose 1-diphosphate</name>
        <dbReference type="ChEBI" id="CHEBI:58017"/>
    </ligand>
</feature>
<feature type="binding site" evidence="3">
    <location>
        <position position="226"/>
    </location>
    <ligand>
        <name>Mg(2+)</name>
        <dbReference type="ChEBI" id="CHEBI:18420"/>
        <label>1</label>
    </ligand>
</feature>
<feature type="domain" description="Glycosyl transferase family 3" evidence="4">
    <location>
        <begin position="75"/>
        <end position="323"/>
    </location>
</feature>
<keyword evidence="1 3" id="KW-0328">Glycosyltransferase</keyword>
<evidence type="ECO:0000256" key="2">
    <source>
        <dbReference type="ARBA" id="ARBA00022679"/>
    </source>
</evidence>
<dbReference type="InterPro" id="IPR017459">
    <property type="entry name" value="Glycosyl_Trfase_fam3_N_dom"/>
</dbReference>
<comment type="catalytic activity">
    <reaction evidence="3">
        <text>N-(5-phospho-beta-D-ribosyl)anthranilate + diphosphate = 5-phospho-alpha-D-ribose 1-diphosphate + anthranilate</text>
        <dbReference type="Rhea" id="RHEA:11768"/>
        <dbReference type="ChEBI" id="CHEBI:16567"/>
        <dbReference type="ChEBI" id="CHEBI:18277"/>
        <dbReference type="ChEBI" id="CHEBI:33019"/>
        <dbReference type="ChEBI" id="CHEBI:58017"/>
        <dbReference type="EC" id="2.4.2.18"/>
    </reaction>
</comment>
<comment type="cofactor">
    <cofactor evidence="3">
        <name>Mg(2+)</name>
        <dbReference type="ChEBI" id="CHEBI:18420"/>
    </cofactor>
    <text evidence="3">Binds 2 magnesium ions per monomer.</text>
</comment>
<feature type="binding site" evidence="3">
    <location>
        <position position="167"/>
    </location>
    <ligand>
        <name>anthranilate</name>
        <dbReference type="ChEBI" id="CHEBI:16567"/>
        <label>2</label>
    </ligand>
</feature>
<organism evidence="6">
    <name type="scientific">Prevotella sp. GTC17253</name>
    <dbReference type="NCBI Taxonomy" id="3236793"/>
    <lineage>
        <taxon>Bacteria</taxon>
        <taxon>Pseudomonadati</taxon>
        <taxon>Bacteroidota</taxon>
        <taxon>Bacteroidia</taxon>
        <taxon>Bacteroidales</taxon>
        <taxon>Prevotellaceae</taxon>
        <taxon>Prevotella</taxon>
    </lineage>
</organism>
<dbReference type="EC" id="2.4.2.18" evidence="3"/>
<accession>A0AB33ISY0</accession>
<feature type="domain" description="Glycosyl transferase family 3 N-terminal" evidence="5">
    <location>
        <begin position="4"/>
        <end position="66"/>
    </location>
</feature>
<comment type="caution">
    <text evidence="3">Lacks conserved residue(s) required for the propagation of feature annotation.</text>
</comment>
<dbReference type="Gene3D" id="3.40.1030.10">
    <property type="entry name" value="Nucleoside phosphorylase/phosphoribosyltransferase catalytic domain"/>
    <property type="match status" value="1"/>
</dbReference>
<feature type="binding site" evidence="3">
    <location>
        <position position="81"/>
    </location>
    <ligand>
        <name>5-phospho-alpha-D-ribose 1-diphosphate</name>
        <dbReference type="ChEBI" id="CHEBI:58017"/>
    </ligand>
</feature>
<evidence type="ECO:0000256" key="3">
    <source>
        <dbReference type="HAMAP-Rule" id="MF_00211"/>
    </source>
</evidence>
<feature type="binding site" evidence="3">
    <location>
        <begin position="91"/>
        <end position="94"/>
    </location>
    <ligand>
        <name>5-phospho-alpha-D-ribose 1-diphosphate</name>
        <dbReference type="ChEBI" id="CHEBI:58017"/>
    </ligand>
</feature>
<evidence type="ECO:0000313" key="6">
    <source>
        <dbReference type="EMBL" id="BFO70482.1"/>
    </source>
</evidence>
<dbReference type="PANTHER" id="PTHR43285:SF2">
    <property type="entry name" value="ANTHRANILATE PHOSPHORIBOSYLTRANSFERASE"/>
    <property type="match status" value="1"/>
</dbReference>
<comment type="pathway">
    <text evidence="3">Amino-acid biosynthesis; L-tryptophan biosynthesis; L-tryptophan from chorismate: step 2/5.</text>
</comment>
<dbReference type="AlphaFoldDB" id="A0AB33ISY0"/>
<sequence length="334" mass="36433">MGMKDVLNRLLNHEVLSREETKNVILGITRNEYPREQVTALLTGLQMRGVTVDELLGFRDGILETGIPALLNSDRYIDVVGTGGDRKNTFNISTTACFVIAGAGYKVAKHGNYAATSVSGASNVIRQHGVVFTDDMDRLNRSLNEAGIVYLHAQLFAKAMKFVGPIRSALQFPTVFNLLGPLVNPSQPTCQLLGVATLDQMRLYSQVNQRLGIDFGIVNSIDGYDEISLTSDFKVTTNEYERVFKPTDLGFEIAKPEEVVGGATEEEAAAIFDAVLENRALPAQKNIVLANAAFGIQVMESGKKDIHECVEIARESIDSGRALATFNKFVALNS</sequence>
<comment type="similarity">
    <text evidence="3">Belongs to the anthranilate phosphoribosyltransferase family.</text>
</comment>
<dbReference type="HAMAP" id="MF_00211">
    <property type="entry name" value="TrpD"/>
    <property type="match status" value="1"/>
</dbReference>